<dbReference type="GO" id="GO:0016020">
    <property type="term" value="C:membrane"/>
    <property type="evidence" value="ECO:0007669"/>
    <property type="project" value="UniProtKB-SubCell"/>
</dbReference>
<dbReference type="SUPFAM" id="SSF53448">
    <property type="entry name" value="Nucleotide-diphospho-sugar transferases"/>
    <property type="match status" value="1"/>
</dbReference>
<dbReference type="CDD" id="cd06434">
    <property type="entry name" value="GT2_HAS"/>
    <property type="match status" value="1"/>
</dbReference>
<evidence type="ECO:0000256" key="7">
    <source>
        <dbReference type="ARBA" id="ARBA00023180"/>
    </source>
</evidence>
<keyword evidence="7" id="KW-0325">Glycoprotein</keyword>
<evidence type="ECO:0000256" key="2">
    <source>
        <dbReference type="ARBA" id="ARBA00022676"/>
    </source>
</evidence>
<protein>
    <recommendedName>
        <fullName evidence="10">Glycosyltransferase family 2 protein</fullName>
    </recommendedName>
</protein>
<name>A0A9P4IEH8_9PEZI</name>
<dbReference type="AlphaFoldDB" id="A0A9P4IEH8"/>
<keyword evidence="2" id="KW-0328">Glycosyltransferase</keyword>
<keyword evidence="9" id="KW-1185">Reference proteome</keyword>
<evidence type="ECO:0000256" key="3">
    <source>
        <dbReference type="ARBA" id="ARBA00022679"/>
    </source>
</evidence>
<dbReference type="Proteomes" id="UP000799772">
    <property type="component" value="Unassembled WGS sequence"/>
</dbReference>
<evidence type="ECO:0000256" key="4">
    <source>
        <dbReference type="ARBA" id="ARBA00022692"/>
    </source>
</evidence>
<evidence type="ECO:0008006" key="10">
    <source>
        <dbReference type="Google" id="ProtNLM"/>
    </source>
</evidence>
<keyword evidence="4" id="KW-0812">Transmembrane</keyword>
<comment type="caution">
    <text evidence="8">The sequence shown here is derived from an EMBL/GenBank/DDBJ whole genome shotgun (WGS) entry which is preliminary data.</text>
</comment>
<evidence type="ECO:0000256" key="5">
    <source>
        <dbReference type="ARBA" id="ARBA00022989"/>
    </source>
</evidence>
<dbReference type="InterPro" id="IPR029044">
    <property type="entry name" value="Nucleotide-diphossugar_trans"/>
</dbReference>
<evidence type="ECO:0000256" key="6">
    <source>
        <dbReference type="ARBA" id="ARBA00023136"/>
    </source>
</evidence>
<evidence type="ECO:0000256" key="1">
    <source>
        <dbReference type="ARBA" id="ARBA00004370"/>
    </source>
</evidence>
<reference evidence="8" key="1">
    <citation type="journal article" date="2020" name="Stud. Mycol.">
        <title>101 Dothideomycetes genomes: a test case for predicting lifestyles and emergence of pathogens.</title>
        <authorList>
            <person name="Haridas S."/>
            <person name="Albert R."/>
            <person name="Binder M."/>
            <person name="Bloem J."/>
            <person name="Labutti K."/>
            <person name="Salamov A."/>
            <person name="Andreopoulos B."/>
            <person name="Baker S."/>
            <person name="Barry K."/>
            <person name="Bills G."/>
            <person name="Bluhm B."/>
            <person name="Cannon C."/>
            <person name="Castanera R."/>
            <person name="Culley D."/>
            <person name="Daum C."/>
            <person name="Ezra D."/>
            <person name="Gonzalez J."/>
            <person name="Henrissat B."/>
            <person name="Kuo A."/>
            <person name="Liang C."/>
            <person name="Lipzen A."/>
            <person name="Lutzoni F."/>
            <person name="Magnuson J."/>
            <person name="Mondo S."/>
            <person name="Nolan M."/>
            <person name="Ohm R."/>
            <person name="Pangilinan J."/>
            <person name="Park H.-J."/>
            <person name="Ramirez L."/>
            <person name="Alfaro M."/>
            <person name="Sun H."/>
            <person name="Tritt A."/>
            <person name="Yoshinaga Y."/>
            <person name="Zwiers L.-H."/>
            <person name="Turgeon B."/>
            <person name="Goodwin S."/>
            <person name="Spatafora J."/>
            <person name="Crous P."/>
            <person name="Grigoriev I."/>
        </authorList>
    </citation>
    <scope>NUCLEOTIDE SEQUENCE</scope>
    <source>
        <strain evidence="8">CBS 133067</strain>
    </source>
</reference>
<dbReference type="PANTHER" id="PTHR47844">
    <property type="entry name" value="SYNTHASE CPS1, PUTATIVE (AFU_ORTHOLOGUE AFUA_7G02500)-RELATED"/>
    <property type="match status" value="1"/>
</dbReference>
<gene>
    <name evidence="8" type="ORF">NA57DRAFT_73937</name>
</gene>
<accession>A0A9P4IEH8</accession>
<dbReference type="EMBL" id="ML978124">
    <property type="protein sequence ID" value="KAF2100326.1"/>
    <property type="molecule type" value="Genomic_DNA"/>
</dbReference>
<dbReference type="OrthoDB" id="3828420at2759"/>
<dbReference type="InterPro" id="IPR052427">
    <property type="entry name" value="Glycosyltrans_GT2/GT47"/>
</dbReference>
<dbReference type="PANTHER" id="PTHR47844:SF1">
    <property type="entry name" value="EXOSTOSIN-LIKE 2"/>
    <property type="match status" value="1"/>
</dbReference>
<keyword evidence="5" id="KW-1133">Transmembrane helix</keyword>
<evidence type="ECO:0000313" key="8">
    <source>
        <dbReference type="EMBL" id="KAF2100326.1"/>
    </source>
</evidence>
<dbReference type="GO" id="GO:0016757">
    <property type="term" value="F:glycosyltransferase activity"/>
    <property type="evidence" value="ECO:0007669"/>
    <property type="project" value="UniProtKB-KW"/>
</dbReference>
<dbReference type="Pfam" id="PF13641">
    <property type="entry name" value="Glyco_tranf_2_3"/>
    <property type="match status" value="1"/>
</dbReference>
<keyword evidence="3" id="KW-0808">Transferase</keyword>
<keyword evidence="6" id="KW-0472">Membrane</keyword>
<comment type="subcellular location">
    <subcellularLocation>
        <location evidence="1">Membrane</location>
    </subcellularLocation>
</comment>
<proteinExistence type="predicted"/>
<sequence length="487" mass="57444">MEQWWVEFVTDARYDWKFFVFLLACFLFCSRQLRLLVNLRAVSKHRPIPIPDHPTFTPQDVTVIIPTICNVVHELEATIRSVVRNDPHEIYIVTTDEKLKLVRKLATSISKRIKVLRSPVQNKRIQMCRAVPKVTTKFILFADDDVSLPDRTVLWMLAPFESGKMGGVGTAQRVRRDGTWNFWKFLGFQYIARRNFDCSAGVYMDGGLPCLSGRAAMYRTPIIQDHEFMHNFTHEFWEWPWPFNRYITYLIHADDDNFLTRWMVDRGWDIYIQVHEQCMVETTLEEGWKFVKQCLRWSRSNWRSNYTSLFRDRTIWRRHPWSVFAFFLTTFTEFALPRDAFLCWGVAYGTENLNSPAKWAVRALLWLHILLICRIVKFNIFRYPSDLLYLPLIPIFGWIHSVTIKIWALSTLNETSWGSREGADADDAFRMIALPPYDGIAGSSSNSQHDPLYDLWHDDENDEIDEIELNWEEVALPQYNETIVDIV</sequence>
<evidence type="ECO:0000313" key="9">
    <source>
        <dbReference type="Proteomes" id="UP000799772"/>
    </source>
</evidence>
<dbReference type="Gene3D" id="3.90.550.10">
    <property type="entry name" value="Spore Coat Polysaccharide Biosynthesis Protein SpsA, Chain A"/>
    <property type="match status" value="1"/>
</dbReference>
<organism evidence="8 9">
    <name type="scientific">Rhizodiscina lignyota</name>
    <dbReference type="NCBI Taxonomy" id="1504668"/>
    <lineage>
        <taxon>Eukaryota</taxon>
        <taxon>Fungi</taxon>
        <taxon>Dikarya</taxon>
        <taxon>Ascomycota</taxon>
        <taxon>Pezizomycotina</taxon>
        <taxon>Dothideomycetes</taxon>
        <taxon>Pleosporomycetidae</taxon>
        <taxon>Aulographales</taxon>
        <taxon>Rhizodiscinaceae</taxon>
        <taxon>Rhizodiscina</taxon>
    </lineage>
</organism>